<comment type="subcellular location">
    <subcellularLocation>
        <location evidence="2">Cytoplasm</location>
    </subcellularLocation>
    <subcellularLocation>
        <location evidence="1">Nucleus</location>
    </subcellularLocation>
</comment>
<dbReference type="Pfam" id="PF16544">
    <property type="entry name" value="STAR_dimer"/>
    <property type="match status" value="1"/>
</dbReference>
<accession>A0A4U5TVE2</accession>
<dbReference type="GO" id="GO:0005737">
    <property type="term" value="C:cytoplasm"/>
    <property type="evidence" value="ECO:0007669"/>
    <property type="project" value="UniProtKB-SubCell"/>
</dbReference>
<feature type="region of interest" description="Disordered" evidence="15">
    <location>
        <begin position="379"/>
        <end position="402"/>
    </location>
</feature>
<dbReference type="GO" id="GO:0048024">
    <property type="term" value="P:regulation of mRNA splicing, via spliceosome"/>
    <property type="evidence" value="ECO:0007669"/>
    <property type="project" value="TreeGrafter"/>
</dbReference>
<evidence type="ECO:0000256" key="2">
    <source>
        <dbReference type="ARBA" id="ARBA00004496"/>
    </source>
</evidence>
<protein>
    <submittedName>
        <fullName evidence="17">Protein quaking-B</fullName>
    </submittedName>
</protein>
<evidence type="ECO:0000256" key="6">
    <source>
        <dbReference type="ARBA" id="ARBA00022664"/>
    </source>
</evidence>
<keyword evidence="7" id="KW-0221">Differentiation</keyword>
<evidence type="ECO:0000259" key="16">
    <source>
        <dbReference type="SMART" id="SM00322"/>
    </source>
</evidence>
<organism evidence="17 18">
    <name type="scientific">Collichthys lucidus</name>
    <name type="common">Big head croaker</name>
    <name type="synonym">Sciaena lucida</name>
    <dbReference type="NCBI Taxonomy" id="240159"/>
    <lineage>
        <taxon>Eukaryota</taxon>
        <taxon>Metazoa</taxon>
        <taxon>Chordata</taxon>
        <taxon>Craniata</taxon>
        <taxon>Vertebrata</taxon>
        <taxon>Euteleostomi</taxon>
        <taxon>Actinopterygii</taxon>
        <taxon>Neopterygii</taxon>
        <taxon>Teleostei</taxon>
        <taxon>Neoteleostei</taxon>
        <taxon>Acanthomorphata</taxon>
        <taxon>Eupercaria</taxon>
        <taxon>Sciaenidae</taxon>
        <taxon>Collichthys</taxon>
    </lineage>
</organism>
<dbReference type="InterPro" id="IPR004087">
    <property type="entry name" value="KH_dom"/>
</dbReference>
<dbReference type="GO" id="GO:0006397">
    <property type="term" value="P:mRNA processing"/>
    <property type="evidence" value="ECO:0007669"/>
    <property type="project" value="UniProtKB-KW"/>
</dbReference>
<dbReference type="GO" id="GO:0014866">
    <property type="term" value="P:skeletal myofibril assembly"/>
    <property type="evidence" value="ECO:0007669"/>
    <property type="project" value="UniProtKB-ARBA"/>
</dbReference>
<dbReference type="Proteomes" id="UP000298787">
    <property type="component" value="Unassembled WGS sequence"/>
</dbReference>
<gene>
    <name evidence="17" type="ORF">D9C73_027661</name>
</gene>
<evidence type="ECO:0000256" key="3">
    <source>
        <dbReference type="ARBA" id="ARBA00022448"/>
    </source>
</evidence>
<evidence type="ECO:0000256" key="4">
    <source>
        <dbReference type="ARBA" id="ARBA00022473"/>
    </source>
</evidence>
<evidence type="ECO:0000256" key="7">
    <source>
        <dbReference type="ARBA" id="ARBA00022782"/>
    </source>
</evidence>
<keyword evidence="3" id="KW-0813">Transport</keyword>
<keyword evidence="8" id="KW-0509">mRNA transport</keyword>
<evidence type="ECO:0000256" key="10">
    <source>
        <dbReference type="ARBA" id="ARBA00022884"/>
    </source>
</evidence>
<evidence type="ECO:0000256" key="14">
    <source>
        <dbReference type="ARBA" id="ARBA00064982"/>
    </source>
</evidence>
<comment type="similarity">
    <text evidence="13">Belongs to the quaking family.</text>
</comment>
<dbReference type="SMART" id="SM00322">
    <property type="entry name" value="KH"/>
    <property type="match status" value="1"/>
</dbReference>
<keyword evidence="6" id="KW-0507">mRNA processing</keyword>
<dbReference type="PANTHER" id="PTHR11208:SF125">
    <property type="entry name" value="KH DOMAIN-CONTAINING RNA-BINDING PROTEIN QKI"/>
    <property type="match status" value="1"/>
</dbReference>
<dbReference type="InterPro" id="IPR045071">
    <property type="entry name" value="BBP-like"/>
</dbReference>
<keyword evidence="9" id="KW-0810">Translation regulation</keyword>
<feature type="region of interest" description="Disordered" evidence="15">
    <location>
        <begin position="300"/>
        <end position="329"/>
    </location>
</feature>
<dbReference type="GO" id="GO:0003730">
    <property type="term" value="F:mRNA 3'-UTR binding"/>
    <property type="evidence" value="ECO:0007669"/>
    <property type="project" value="UniProtKB-ARBA"/>
</dbReference>
<evidence type="ECO:0000256" key="1">
    <source>
        <dbReference type="ARBA" id="ARBA00004123"/>
    </source>
</evidence>
<evidence type="ECO:0000256" key="9">
    <source>
        <dbReference type="ARBA" id="ARBA00022845"/>
    </source>
</evidence>
<dbReference type="PANTHER" id="PTHR11208">
    <property type="entry name" value="RNA-BINDING PROTEIN RELATED"/>
    <property type="match status" value="1"/>
</dbReference>
<dbReference type="InterPro" id="IPR055256">
    <property type="entry name" value="KH_1_KHDC4/BBP-like"/>
</dbReference>
<dbReference type="Gene3D" id="1.20.5.4010">
    <property type="match status" value="1"/>
</dbReference>
<dbReference type="GO" id="GO:0006417">
    <property type="term" value="P:regulation of translation"/>
    <property type="evidence" value="ECO:0007669"/>
    <property type="project" value="UniProtKB-KW"/>
</dbReference>
<sequence length="779" mass="85267">MVGDMEGKEKPRPGPDYLMQLMNDKKLMSSLPNFCGIFQHLERLLDQGDESIECDVISPEAGRMSTEPRPRSVLLQNHGLGQFSFREPRPRSVVLQRTAASVSSSSEPRPRSVLLQNHGLGQFSFREPRPRSVLLQRTTASVSSALENHGLGQFSFRTTALVSSPSKNHSLGQFSFRTTASVSCPSENRPRSVLLQNHGLGQLSFRESASVSSPSKNHGLGQFSFRTTASVSCPSENRPRSVLLQRTTALVSSPSEPQPRSVVLQNHSLGQLSFRESASVSSPSENHGFGQFSFREPRPRSVVLQRTTASVSSPSEPRPRSVLLQRTAASVSCPSENRGLGQFSFREPRPRSVLLQRTAASVSSPSENHGLGQFSFRTTASVSSPSENRGLGHSPSENRGLGQFSFRDDSFPELVAELKSSMASFNSTPTGVFVLATTGLLVLICCFRRSLDHPKLENSSFHLTAKKLLVPRRSQPRQRWLQTLFRKISRVRKDMYIDALNGSDRVSELPDAVGPNVQLQEKLYVPTKEHPDFNFVGRILGPRGLTAKQLEAETGCKIMVRGRGSMRDRKKNRGKPNWEHLNEDLHVLITVEDAQNRAEIKLKRAMEEVNKLLVPAAEGEDSLKKMQLMELAILNGTYRDANIKPSSLAFSLAASSQVPRFLSGPAPVVAPPTALRTSASTGPALMPLIRQIQTVLPNGTPHPAALMPGAGPESGLIYAAPYDYPYTLAPASILEYPLDSGAVLGKPAPPCSCDCSPTPHHHPHGQWSPAPTLLLRHAS</sequence>
<keyword evidence="18" id="KW-1185">Reference proteome</keyword>
<keyword evidence="5" id="KW-0963">Cytoplasm</keyword>
<dbReference type="GO" id="GO:0051028">
    <property type="term" value="P:mRNA transport"/>
    <property type="evidence" value="ECO:0007669"/>
    <property type="project" value="UniProtKB-KW"/>
</dbReference>
<evidence type="ECO:0000256" key="12">
    <source>
        <dbReference type="ARBA" id="ARBA00023242"/>
    </source>
</evidence>
<evidence type="ECO:0000256" key="5">
    <source>
        <dbReference type="ARBA" id="ARBA00022490"/>
    </source>
</evidence>
<dbReference type="GO" id="GO:0005634">
    <property type="term" value="C:nucleus"/>
    <property type="evidence" value="ECO:0007669"/>
    <property type="project" value="UniProtKB-SubCell"/>
</dbReference>
<name>A0A4U5TVE2_COLLU</name>
<keyword evidence="4" id="KW-0217">Developmental protein</keyword>
<reference evidence="17 18" key="1">
    <citation type="submission" date="2019-01" db="EMBL/GenBank/DDBJ databases">
        <title>Genome Assembly of Collichthys lucidus.</title>
        <authorList>
            <person name="Cai M."/>
            <person name="Xiao S."/>
        </authorList>
    </citation>
    <scope>NUCLEOTIDE SEQUENCE [LARGE SCALE GENOMIC DNA]</scope>
    <source>
        <strain evidence="17">JT15FE1705JMU</strain>
        <tissue evidence="17">Muscle</tissue>
    </source>
</reference>
<feature type="domain" description="K Homology" evidence="16">
    <location>
        <begin position="517"/>
        <end position="608"/>
    </location>
</feature>
<dbReference type="FunFam" id="1.20.5.4010:FF:000001">
    <property type="entry name" value="protein quaking isoform X1"/>
    <property type="match status" value="1"/>
</dbReference>
<dbReference type="SUPFAM" id="SSF54791">
    <property type="entry name" value="Eukaryotic type KH-domain (KH-domain type I)"/>
    <property type="match status" value="1"/>
</dbReference>
<dbReference type="FunFam" id="3.30.1370.10:FF:000055">
    <property type="entry name" value="protein quaking isoform X1"/>
    <property type="match status" value="1"/>
</dbReference>
<feature type="region of interest" description="Disordered" evidence="15">
    <location>
        <begin position="275"/>
        <end position="294"/>
    </location>
</feature>
<evidence type="ECO:0000256" key="8">
    <source>
        <dbReference type="ARBA" id="ARBA00022816"/>
    </source>
</evidence>
<comment type="subunit">
    <text evidence="14">Homodimer; does not require RNA to homodimerize.</text>
</comment>
<evidence type="ECO:0000313" key="17">
    <source>
        <dbReference type="EMBL" id="TKS65128.1"/>
    </source>
</evidence>
<keyword evidence="12" id="KW-0539">Nucleus</keyword>
<dbReference type="Gene3D" id="3.30.1370.10">
    <property type="entry name" value="K Homology domain, type 1"/>
    <property type="match status" value="1"/>
</dbReference>
<dbReference type="EMBL" id="ML142789">
    <property type="protein sequence ID" value="TKS65128.1"/>
    <property type="molecule type" value="Genomic_DNA"/>
</dbReference>
<dbReference type="InterPro" id="IPR032377">
    <property type="entry name" value="STAR_dimer"/>
</dbReference>
<evidence type="ECO:0000256" key="11">
    <source>
        <dbReference type="ARBA" id="ARBA00023187"/>
    </source>
</evidence>
<dbReference type="GO" id="GO:0008380">
    <property type="term" value="P:RNA splicing"/>
    <property type="evidence" value="ECO:0007669"/>
    <property type="project" value="UniProtKB-KW"/>
</dbReference>
<dbReference type="AlphaFoldDB" id="A0A4U5TVE2"/>
<dbReference type="InterPro" id="IPR036612">
    <property type="entry name" value="KH_dom_type_1_sf"/>
</dbReference>
<keyword evidence="10" id="KW-0694">RNA-binding</keyword>
<feature type="compositionally biased region" description="Polar residues" evidence="15">
    <location>
        <begin position="275"/>
        <end position="285"/>
    </location>
</feature>
<evidence type="ECO:0000313" key="18">
    <source>
        <dbReference type="Proteomes" id="UP000298787"/>
    </source>
</evidence>
<dbReference type="Pfam" id="PF22675">
    <property type="entry name" value="KH-I_KHDC4-BBP"/>
    <property type="match status" value="1"/>
</dbReference>
<proteinExistence type="inferred from homology"/>
<dbReference type="CDD" id="cd22465">
    <property type="entry name" value="KH-I_Hqk"/>
    <property type="match status" value="1"/>
</dbReference>
<evidence type="ECO:0000256" key="15">
    <source>
        <dbReference type="SAM" id="MobiDB-lite"/>
    </source>
</evidence>
<keyword evidence="11" id="KW-0508">mRNA splicing</keyword>
<evidence type="ECO:0000256" key="13">
    <source>
        <dbReference type="ARBA" id="ARBA00037953"/>
    </source>
</evidence>
<dbReference type="STRING" id="240159.A0A4U5TVE2"/>